<evidence type="ECO:0000256" key="2">
    <source>
        <dbReference type="ARBA" id="ARBA00005811"/>
    </source>
</evidence>
<evidence type="ECO:0000256" key="7">
    <source>
        <dbReference type="RuleBase" id="RU003879"/>
    </source>
</evidence>
<organism evidence="9 10">
    <name type="scientific">Pontiella agarivorans</name>
    <dbReference type="NCBI Taxonomy" id="3038953"/>
    <lineage>
        <taxon>Bacteria</taxon>
        <taxon>Pseudomonadati</taxon>
        <taxon>Kiritimatiellota</taxon>
        <taxon>Kiritimatiellia</taxon>
        <taxon>Kiritimatiellales</taxon>
        <taxon>Pontiellaceae</taxon>
        <taxon>Pontiella</taxon>
    </lineage>
</organism>
<evidence type="ECO:0000256" key="6">
    <source>
        <dbReference type="ARBA" id="ARBA00023136"/>
    </source>
</evidence>
<evidence type="ECO:0000256" key="5">
    <source>
        <dbReference type="ARBA" id="ARBA00022989"/>
    </source>
</evidence>
<gene>
    <name evidence="9" type="ORF">P9H32_14090</name>
</gene>
<comment type="similarity">
    <text evidence="2 7">Belongs to the ExbD/TolR family.</text>
</comment>
<dbReference type="Proteomes" id="UP001290861">
    <property type="component" value="Unassembled WGS sequence"/>
</dbReference>
<dbReference type="InterPro" id="IPR003400">
    <property type="entry name" value="ExbD"/>
</dbReference>
<dbReference type="Pfam" id="PF02472">
    <property type="entry name" value="ExbD"/>
    <property type="match status" value="1"/>
</dbReference>
<evidence type="ECO:0000256" key="3">
    <source>
        <dbReference type="ARBA" id="ARBA00022475"/>
    </source>
</evidence>
<keyword evidence="7" id="KW-0653">Protein transport</keyword>
<dbReference type="RefSeq" id="WP_322609537.1">
    <property type="nucleotide sequence ID" value="NZ_JARVCO010000012.1"/>
</dbReference>
<accession>A0ABU5MZW0</accession>
<dbReference type="EMBL" id="JARVCO010000012">
    <property type="protein sequence ID" value="MDZ8119755.1"/>
    <property type="molecule type" value="Genomic_DNA"/>
</dbReference>
<protein>
    <submittedName>
        <fullName evidence="9">Biopolymer transporter ExbD</fullName>
    </submittedName>
</protein>
<name>A0ABU5MZW0_9BACT</name>
<dbReference type="PANTHER" id="PTHR30558">
    <property type="entry name" value="EXBD MEMBRANE COMPONENT OF PMF-DRIVEN MACROMOLECULE IMPORT SYSTEM"/>
    <property type="match status" value="1"/>
</dbReference>
<proteinExistence type="inferred from homology"/>
<dbReference type="PANTHER" id="PTHR30558:SF7">
    <property type="entry name" value="TOL-PAL SYSTEM PROTEIN TOLR"/>
    <property type="match status" value="1"/>
</dbReference>
<keyword evidence="10" id="KW-1185">Reference proteome</keyword>
<comment type="caution">
    <text evidence="9">The sequence shown here is derived from an EMBL/GenBank/DDBJ whole genome shotgun (WGS) entry which is preliminary data.</text>
</comment>
<keyword evidence="6 8" id="KW-0472">Membrane</keyword>
<evidence type="ECO:0000256" key="1">
    <source>
        <dbReference type="ARBA" id="ARBA00004162"/>
    </source>
</evidence>
<evidence type="ECO:0000256" key="8">
    <source>
        <dbReference type="SAM" id="Phobius"/>
    </source>
</evidence>
<keyword evidence="7" id="KW-0813">Transport</keyword>
<keyword evidence="5 8" id="KW-1133">Transmembrane helix</keyword>
<evidence type="ECO:0000313" key="10">
    <source>
        <dbReference type="Proteomes" id="UP001290861"/>
    </source>
</evidence>
<reference evidence="9 10" key="1">
    <citation type="journal article" date="2024" name="Appl. Environ. Microbiol.">
        <title>Pontiella agarivorans sp. nov., a novel marine anaerobic bacterium capable of degrading macroalgal polysaccharides and fixing nitrogen.</title>
        <authorList>
            <person name="Liu N."/>
            <person name="Kivenson V."/>
            <person name="Peng X."/>
            <person name="Cui Z."/>
            <person name="Lankiewicz T.S."/>
            <person name="Gosselin K.M."/>
            <person name="English C.J."/>
            <person name="Blair E.M."/>
            <person name="O'Malley M.A."/>
            <person name="Valentine D.L."/>
        </authorList>
    </citation>
    <scope>NUCLEOTIDE SEQUENCE [LARGE SCALE GENOMIC DNA]</scope>
    <source>
        <strain evidence="9 10">NLcol2</strain>
    </source>
</reference>
<sequence length="153" mass="16697">MKPFDPHKKSQQLRNFKPTRKPAGVFTIALGFCDSSLLALAFFLVVSPFVMQPGINITLPESPFSGGARFGSMVLSITRGEWYFFNNERLDEAGLREALRAAALLHRDSVLIIEADEHVSHGAVVKAWNAALEAGISEVSIATRISAVEEGEP</sequence>
<comment type="subcellular location">
    <subcellularLocation>
        <location evidence="1">Cell membrane</location>
        <topology evidence="1">Single-pass membrane protein</topology>
    </subcellularLocation>
    <subcellularLocation>
        <location evidence="7">Cell membrane</location>
        <topology evidence="7">Single-pass type II membrane protein</topology>
    </subcellularLocation>
</comment>
<keyword evidence="3" id="KW-1003">Cell membrane</keyword>
<keyword evidence="4 7" id="KW-0812">Transmembrane</keyword>
<evidence type="ECO:0000256" key="4">
    <source>
        <dbReference type="ARBA" id="ARBA00022692"/>
    </source>
</evidence>
<evidence type="ECO:0000313" key="9">
    <source>
        <dbReference type="EMBL" id="MDZ8119755.1"/>
    </source>
</evidence>
<dbReference type="Gene3D" id="3.30.420.270">
    <property type="match status" value="1"/>
</dbReference>
<feature type="transmembrane region" description="Helical" evidence="8">
    <location>
        <begin position="23"/>
        <end position="46"/>
    </location>
</feature>